<reference evidence="1 2" key="1">
    <citation type="submission" date="2023-01" db="EMBL/GenBank/DDBJ databases">
        <title>Analysis of 21 Apiospora genomes using comparative genomics revels a genus with tremendous synthesis potential of carbohydrate active enzymes and secondary metabolites.</title>
        <authorList>
            <person name="Sorensen T."/>
        </authorList>
    </citation>
    <scope>NUCLEOTIDE SEQUENCE [LARGE SCALE GENOMIC DNA]</scope>
    <source>
        <strain evidence="1 2">CBS 33761</strain>
    </source>
</reference>
<accession>A0ABR1U1M5</accession>
<dbReference type="Proteomes" id="UP001444661">
    <property type="component" value="Unassembled WGS sequence"/>
</dbReference>
<name>A0ABR1U1M5_9PEZI</name>
<protein>
    <submittedName>
        <fullName evidence="1">Uncharacterized protein</fullName>
    </submittedName>
</protein>
<proteinExistence type="predicted"/>
<sequence length="77" mass="8296">MSAGGRAGTILAETFGWLLWNNNNNNNIAVRSARLPAFRQSFVQSFKLNLALQSGSSSKWGAMRADKRAGRGLLAGD</sequence>
<dbReference type="EMBL" id="JAQQWK010000002">
    <property type="protein sequence ID" value="KAK8051829.1"/>
    <property type="molecule type" value="Genomic_DNA"/>
</dbReference>
<evidence type="ECO:0000313" key="1">
    <source>
        <dbReference type="EMBL" id="KAK8051829.1"/>
    </source>
</evidence>
<gene>
    <name evidence="1" type="ORF">PG993_003214</name>
</gene>
<keyword evidence="2" id="KW-1185">Reference proteome</keyword>
<organism evidence="1 2">
    <name type="scientific">Apiospora rasikravindrae</name>
    <dbReference type="NCBI Taxonomy" id="990691"/>
    <lineage>
        <taxon>Eukaryota</taxon>
        <taxon>Fungi</taxon>
        <taxon>Dikarya</taxon>
        <taxon>Ascomycota</taxon>
        <taxon>Pezizomycotina</taxon>
        <taxon>Sordariomycetes</taxon>
        <taxon>Xylariomycetidae</taxon>
        <taxon>Amphisphaeriales</taxon>
        <taxon>Apiosporaceae</taxon>
        <taxon>Apiospora</taxon>
    </lineage>
</organism>
<comment type="caution">
    <text evidence="1">The sequence shown here is derived from an EMBL/GenBank/DDBJ whole genome shotgun (WGS) entry which is preliminary data.</text>
</comment>
<evidence type="ECO:0000313" key="2">
    <source>
        <dbReference type="Proteomes" id="UP001444661"/>
    </source>
</evidence>